<organism evidence="9 10">
    <name type="scientific">Desulfurella amilsii</name>
    <dbReference type="NCBI Taxonomy" id="1562698"/>
    <lineage>
        <taxon>Bacteria</taxon>
        <taxon>Pseudomonadati</taxon>
        <taxon>Campylobacterota</taxon>
        <taxon>Desulfurellia</taxon>
        <taxon>Desulfurellales</taxon>
        <taxon>Desulfurellaceae</taxon>
        <taxon>Desulfurella</taxon>
    </lineage>
</organism>
<keyword evidence="6" id="KW-0511">Multifunctional enzyme</keyword>
<evidence type="ECO:0000256" key="2">
    <source>
        <dbReference type="ARBA" id="ARBA00022695"/>
    </source>
</evidence>
<dbReference type="Proteomes" id="UP000194141">
    <property type="component" value="Unassembled WGS sequence"/>
</dbReference>
<evidence type="ECO:0000256" key="5">
    <source>
        <dbReference type="ARBA" id="ARBA00022842"/>
    </source>
</evidence>
<dbReference type="AlphaFoldDB" id="A0A1X4XXD9"/>
<name>A0A1X4XXD9_9BACT</name>
<dbReference type="InterPro" id="IPR013546">
    <property type="entry name" value="PII_UdlTrfase/GS_AdlTrfase"/>
</dbReference>
<dbReference type="SUPFAM" id="SSF81593">
    <property type="entry name" value="Nucleotidyltransferase substrate binding subunit/domain"/>
    <property type="match status" value="2"/>
</dbReference>
<protein>
    <submittedName>
        <fullName evidence="9">Glutamate-ammonia-ligase adenylyltransferase</fullName>
        <ecNumber evidence="9">2.7.7.42</ecNumber>
    </submittedName>
</protein>
<dbReference type="CDD" id="cd05401">
    <property type="entry name" value="NT_GlnE_GlnD_like"/>
    <property type="match status" value="1"/>
</dbReference>
<dbReference type="GO" id="GO:0016874">
    <property type="term" value="F:ligase activity"/>
    <property type="evidence" value="ECO:0007669"/>
    <property type="project" value="UniProtKB-KW"/>
</dbReference>
<dbReference type="GO" id="GO:0000820">
    <property type="term" value="P:regulation of glutamine family amino acid metabolic process"/>
    <property type="evidence" value="ECO:0007669"/>
    <property type="project" value="TreeGrafter"/>
</dbReference>
<evidence type="ECO:0000259" key="7">
    <source>
        <dbReference type="Pfam" id="PF03710"/>
    </source>
</evidence>
<keyword evidence="3" id="KW-0547">Nucleotide-binding</keyword>
<evidence type="ECO:0000256" key="1">
    <source>
        <dbReference type="ARBA" id="ARBA00022679"/>
    </source>
</evidence>
<feature type="domain" description="PII-uridylyltransferase/Glutamine-synthetase adenylyltransferase" evidence="8">
    <location>
        <begin position="331"/>
        <end position="472"/>
    </location>
</feature>
<dbReference type="GO" id="GO:0008882">
    <property type="term" value="F:[glutamate-ammonia-ligase] adenylyltransferase activity"/>
    <property type="evidence" value="ECO:0007669"/>
    <property type="project" value="UniProtKB-EC"/>
</dbReference>
<sequence>MNNLGNFLNLFKNKTKAYKLLLYISSKLGVLESFLNCIKEIKESLNLCANPDQAFSYFERFLENTTAKITLFEILKASKFYCDLLFDIFAQSNTLSLLLINHNEYFYWLLEELAANKTKLIFKEEIDKFIKSKKTLDEKKYLLREYRKKEYLRIASKEISKICKSHEIYTELSELADACLEVALDIAFNEEGFKDRNLCIISMGKLGARELNFSSDIDIIFVHDNANDTQNYFKVAQDVVSIISDVQFGSFVFRVDTRLRPFGNNSSLSLSVDEYENYYFSFGQVWEKFALTRARFSAGDIGVAKKFFSVVRPFVYTKNIDISYIEDVRSMRYKIKLEKLSNYKNDVIEPLKINVKLGLGGIREVEFITQYFQLIYAGKDTDLQTNSTLEALDILYDKGYLKQARKLKACYLFLRLVEHKIQLKDEKQTADLPLNKEELEIFAKKFGLKTSEFLKIYNKITDTVHEIYKTIFYAHNIPIFSPIESLEGFFEEEFSDYKQISIQLSDIARKSKFAKSNPALLSAAIDTLYKRFKSMAKSLNSRLFLNVLSGFNSILPNYYDTFFGNKRIFETATLAFALGLHQKLDQYSFLVDEFFYIDQPLEILELTKQEKERLEFNVALKLLSGKLDKKSKKILSVFAQNFIKHLIEKLEIKDLIVLAYGKLGIEELFINSDLDLVFLAKSVDDKKISEVSNLVKELNKLYSVDLRLRPFGEKGLIASEIDYFKTYLLKYAKDWEKLAIQKARIIYSDVECDLKDSITEFARFIDKKSIRDMKNLIEAHKGFDIKNAKGGIVDIEFILQLLCIQNGCFKFGRSIEEMIGEISQIKEVRFLKAVYIYFSKILNLTRLIPNDIKYKLPVLEFLLKEDNLEGKIKKLQQKVSGIFNAHFLLD</sequence>
<dbReference type="Gene3D" id="3.30.460.10">
    <property type="entry name" value="Beta Polymerase, domain 2"/>
    <property type="match status" value="2"/>
</dbReference>
<dbReference type="EMBL" id="MDSU01000018">
    <property type="protein sequence ID" value="OSS42193.1"/>
    <property type="molecule type" value="Genomic_DNA"/>
</dbReference>
<reference evidence="9 10" key="1">
    <citation type="journal article" date="2017" name="Front. Microbiol.">
        <title>Genome Sequence of Desulfurella amilsii Strain TR1 and Comparative Genomics of Desulfurellaceae Family.</title>
        <authorList>
            <person name="Florentino A.P."/>
            <person name="Stams A.J."/>
            <person name="Sanchez-Andrea I."/>
        </authorList>
    </citation>
    <scope>NUCLEOTIDE SEQUENCE [LARGE SCALE GENOMIC DNA]</scope>
    <source>
        <strain evidence="9 10">TR1</strain>
    </source>
</reference>
<evidence type="ECO:0000256" key="4">
    <source>
        <dbReference type="ARBA" id="ARBA00022840"/>
    </source>
</evidence>
<dbReference type="EC" id="2.7.7.42" evidence="9"/>
<dbReference type="SUPFAM" id="SSF81301">
    <property type="entry name" value="Nucleotidyltransferase"/>
    <property type="match status" value="2"/>
</dbReference>
<keyword evidence="4" id="KW-0067">ATP-binding</keyword>
<dbReference type="InterPro" id="IPR023057">
    <property type="entry name" value="GlnE"/>
</dbReference>
<feature type="domain" description="Glutamate-ammonia ligase adenylyltransferase repeated" evidence="7">
    <location>
        <begin position="648"/>
        <end position="752"/>
    </location>
</feature>
<gene>
    <name evidence="9" type="ORF">DESAMIL20_1746</name>
</gene>
<evidence type="ECO:0000313" key="10">
    <source>
        <dbReference type="Proteomes" id="UP000194141"/>
    </source>
</evidence>
<keyword evidence="1 9" id="KW-0808">Transferase</keyword>
<proteinExistence type="predicted"/>
<evidence type="ECO:0000259" key="8">
    <source>
        <dbReference type="Pfam" id="PF08335"/>
    </source>
</evidence>
<evidence type="ECO:0000313" key="9">
    <source>
        <dbReference type="EMBL" id="OSS42193.1"/>
    </source>
</evidence>
<evidence type="ECO:0000256" key="6">
    <source>
        <dbReference type="ARBA" id="ARBA00023268"/>
    </source>
</evidence>
<comment type="caution">
    <text evidence="9">The sequence shown here is derived from an EMBL/GenBank/DDBJ whole genome shotgun (WGS) entry which is preliminary data.</text>
</comment>
<keyword evidence="10" id="KW-1185">Reference proteome</keyword>
<dbReference type="Gene3D" id="1.20.120.330">
    <property type="entry name" value="Nucleotidyltransferases domain 2"/>
    <property type="match status" value="2"/>
</dbReference>
<dbReference type="GO" id="GO:0005829">
    <property type="term" value="C:cytosol"/>
    <property type="evidence" value="ECO:0007669"/>
    <property type="project" value="TreeGrafter"/>
</dbReference>
<dbReference type="GO" id="GO:0005524">
    <property type="term" value="F:ATP binding"/>
    <property type="evidence" value="ECO:0007669"/>
    <property type="project" value="UniProtKB-KW"/>
</dbReference>
<dbReference type="InterPro" id="IPR043519">
    <property type="entry name" value="NT_sf"/>
</dbReference>
<dbReference type="Pfam" id="PF03710">
    <property type="entry name" value="GlnE"/>
    <property type="match status" value="2"/>
</dbReference>
<evidence type="ECO:0000256" key="3">
    <source>
        <dbReference type="ARBA" id="ARBA00022741"/>
    </source>
</evidence>
<dbReference type="InterPro" id="IPR005190">
    <property type="entry name" value="GlnE_rpt_dom"/>
</dbReference>
<dbReference type="Pfam" id="PF08335">
    <property type="entry name" value="GlnD_UR_UTase"/>
    <property type="match status" value="1"/>
</dbReference>
<keyword evidence="5" id="KW-0460">Magnesium</keyword>
<dbReference type="STRING" id="1562698.DESAMIL20_1746"/>
<keyword evidence="2 9" id="KW-0548">Nucleotidyltransferase</keyword>
<feature type="domain" description="Glutamate-ammonia ligase adenylyltransferase repeated" evidence="7">
    <location>
        <begin position="85"/>
        <end position="306"/>
    </location>
</feature>
<keyword evidence="9" id="KW-0436">Ligase</keyword>
<dbReference type="PANTHER" id="PTHR30621">
    <property type="entry name" value="GLUTAMINE SYNTHETASE ADENYLYLTRANSFERASE"/>
    <property type="match status" value="1"/>
</dbReference>
<dbReference type="PANTHER" id="PTHR30621:SF0">
    <property type="entry name" value="BIFUNCTIONAL GLUTAMINE SYNTHETASE ADENYLYLTRANSFERASE_ADENYLYL-REMOVING ENZYME"/>
    <property type="match status" value="1"/>
</dbReference>
<accession>A0A1X4XXD9</accession>